<dbReference type="Gene3D" id="2.120.10.80">
    <property type="entry name" value="Kelch-type beta propeller"/>
    <property type="match status" value="1"/>
</dbReference>
<keyword evidence="2" id="KW-0408">Iron</keyword>
<reference evidence="3 4" key="1">
    <citation type="journal article" date="2023" name="G3 (Bethesda)">
        <title>A chromosome-level genome assembly of Zasmidium syzygii isolated from banana leaves.</title>
        <authorList>
            <person name="van Westerhoven A.C."/>
            <person name="Mehrabi R."/>
            <person name="Talebi R."/>
            <person name="Steentjes M.B.F."/>
            <person name="Corcolon B."/>
            <person name="Chong P.A."/>
            <person name="Kema G.H.J."/>
            <person name="Seidl M.F."/>
        </authorList>
    </citation>
    <scope>NUCLEOTIDE SEQUENCE [LARGE SCALE GENOMIC DNA]</scope>
    <source>
        <strain evidence="3 4">P124</strain>
    </source>
</reference>
<comment type="caution">
    <text evidence="3">The sequence shown here is derived from an EMBL/GenBank/DDBJ whole genome shotgun (WGS) entry which is preliminary data.</text>
</comment>
<evidence type="ECO:0000256" key="2">
    <source>
        <dbReference type="ARBA" id="ARBA00023004"/>
    </source>
</evidence>
<dbReference type="Pfam" id="PF24681">
    <property type="entry name" value="Kelch_KLHDC2_KLHL20_DRC7"/>
    <property type="match status" value="1"/>
</dbReference>
<keyword evidence="1" id="KW-0677">Repeat</keyword>
<dbReference type="EMBL" id="JAXOVC010000009">
    <property type="protein sequence ID" value="KAK4497293.1"/>
    <property type="molecule type" value="Genomic_DNA"/>
</dbReference>
<dbReference type="PANTHER" id="PTHR47435:SF10">
    <property type="entry name" value="TIP ELONGATION ABERRANT PROTEIN 3"/>
    <property type="match status" value="1"/>
</dbReference>
<evidence type="ECO:0000313" key="3">
    <source>
        <dbReference type="EMBL" id="KAK4497293.1"/>
    </source>
</evidence>
<keyword evidence="4" id="KW-1185">Reference proteome</keyword>
<dbReference type="Proteomes" id="UP001305779">
    <property type="component" value="Unassembled WGS sequence"/>
</dbReference>
<dbReference type="SUPFAM" id="SSF117281">
    <property type="entry name" value="Kelch motif"/>
    <property type="match status" value="1"/>
</dbReference>
<accession>A0ABR0E878</accession>
<sequence>MPLKATFNQIATAKDDETRLSLARANHSLTVVQGKAYIFGGETASDKLASNEIHAVTLEHKDEVPQFDYSVLPALADDIDGGNGRVPAARTKHAACQLNVCVAVFGGVDESGKLVDRDPIVWLFVTAKSSWQALEDEKGGIAPVQRSNAKLFEANNNLILYGGVDENGQELKDVWHFHYASKVWTPLPSAPVATSNAAVSGNTLYLISSSDNMSSDAHELNISNFENAEWKSTSFPTNPLTPGPRPRVGGGLIPVSTGFGRNYLLFFFGARQNPHTAETTSPTETEDPTQWADMWTYQVESSQPEVKATTNITEALKPSKIKDAIRSKLGYDTGNHSWAEVEVLPPGDLTTGEGKVHPGPRAYFGSDVAGEGKQVVVWGGLNAKGETEGDGWLITLS</sequence>
<dbReference type="PANTHER" id="PTHR47435">
    <property type="entry name" value="KELCH REPEAT PROTEIN (AFU_ORTHOLOGUE AFUA_5G12780)"/>
    <property type="match status" value="1"/>
</dbReference>
<evidence type="ECO:0000256" key="1">
    <source>
        <dbReference type="ARBA" id="ARBA00022737"/>
    </source>
</evidence>
<gene>
    <name evidence="3" type="ORF">PRZ48_011743</name>
</gene>
<evidence type="ECO:0008006" key="5">
    <source>
        <dbReference type="Google" id="ProtNLM"/>
    </source>
</evidence>
<proteinExistence type="predicted"/>
<evidence type="ECO:0000313" key="4">
    <source>
        <dbReference type="Proteomes" id="UP001305779"/>
    </source>
</evidence>
<dbReference type="InterPro" id="IPR015915">
    <property type="entry name" value="Kelch-typ_b-propeller"/>
</dbReference>
<organism evidence="3 4">
    <name type="scientific">Zasmidium cellare</name>
    <name type="common">Wine cellar mold</name>
    <name type="synonym">Racodium cellare</name>
    <dbReference type="NCBI Taxonomy" id="395010"/>
    <lineage>
        <taxon>Eukaryota</taxon>
        <taxon>Fungi</taxon>
        <taxon>Dikarya</taxon>
        <taxon>Ascomycota</taxon>
        <taxon>Pezizomycotina</taxon>
        <taxon>Dothideomycetes</taxon>
        <taxon>Dothideomycetidae</taxon>
        <taxon>Mycosphaerellales</taxon>
        <taxon>Mycosphaerellaceae</taxon>
        <taxon>Zasmidium</taxon>
    </lineage>
</organism>
<name>A0ABR0E878_ZASCE</name>
<protein>
    <recommendedName>
        <fullName evidence="5">Galactose oxidase</fullName>
    </recommendedName>
</protein>